<dbReference type="GO" id="GO:0032133">
    <property type="term" value="C:chromosome passenger complex"/>
    <property type="evidence" value="ECO:0007669"/>
    <property type="project" value="TreeGrafter"/>
</dbReference>
<keyword evidence="2" id="KW-0963">Cytoplasm</keyword>
<evidence type="ECO:0000256" key="1">
    <source>
        <dbReference type="ARBA" id="ARBA00004496"/>
    </source>
</evidence>
<dbReference type="GO" id="GO:0000281">
    <property type="term" value="P:mitotic cytokinesis"/>
    <property type="evidence" value="ECO:0007669"/>
    <property type="project" value="TreeGrafter"/>
</dbReference>
<sequence>EAFYDDTTNHSAFLGNANANQIACTKSDLETAVLSKFETAISEESNMEATQSSKPDSNVPKMEDSLQIITALPNSDMDMEQNHTDIELVDVPKSRHTSHLFTSKNSSKQNDDANIYQVDNSLSTSLISVNTASILERTRPVEKNTDITERSTYVFHRGEMRKIDSNNMINEGITKRSTYLNRDLKSERNISDDDLRIMSMDLRSSSSCQSKVIRVTNDDVVKIKDVEEKHGKVTGTRFPGRKTLEELEERELTREPTETADELSSNFFNLETENIRATINHSTDTKQRIEKEDGDHELYDLSSNDRTDSNEKQCKKIPSWAKALSLIDLWYGILILLLIIMQIVEENVRHFLEKQQIWSLSNIDALFGKIHPPDMQKMFGDAIKLRSATRTSSSMWESPIWNPRVGYSAYHRTIQQTEEQQCNIRRSQRVKKPVSYLSYF</sequence>
<dbReference type="EMBL" id="UPTC01003711">
    <property type="protein sequence ID" value="VBB34574.1"/>
    <property type="molecule type" value="Genomic_DNA"/>
</dbReference>
<evidence type="ECO:0000256" key="3">
    <source>
        <dbReference type="SAM" id="MobiDB-lite"/>
    </source>
</evidence>
<dbReference type="AlphaFoldDB" id="A0A498SRW9"/>
<feature type="non-terminal residue" evidence="4">
    <location>
        <position position="1"/>
    </location>
</feature>
<gene>
    <name evidence="4" type="ORF">NAV_LOCUS9365</name>
</gene>
<name>A0A498SRW9_ACAVI</name>
<organism evidence="4 5">
    <name type="scientific">Acanthocheilonema viteae</name>
    <name type="common">Filarial nematode worm</name>
    <name type="synonym">Dipetalonema viteae</name>
    <dbReference type="NCBI Taxonomy" id="6277"/>
    <lineage>
        <taxon>Eukaryota</taxon>
        <taxon>Metazoa</taxon>
        <taxon>Ecdysozoa</taxon>
        <taxon>Nematoda</taxon>
        <taxon>Chromadorea</taxon>
        <taxon>Rhabditida</taxon>
        <taxon>Spirurina</taxon>
        <taxon>Spiruromorpha</taxon>
        <taxon>Filarioidea</taxon>
        <taxon>Onchocercidae</taxon>
        <taxon>Acanthocheilonema</taxon>
    </lineage>
</organism>
<dbReference type="GO" id="GO:0051257">
    <property type="term" value="P:meiotic spindle midzone assembly"/>
    <property type="evidence" value="ECO:0007669"/>
    <property type="project" value="TreeGrafter"/>
</dbReference>
<evidence type="ECO:0000256" key="2">
    <source>
        <dbReference type="ARBA" id="ARBA00022490"/>
    </source>
</evidence>
<dbReference type="GO" id="GO:0030496">
    <property type="term" value="C:midbody"/>
    <property type="evidence" value="ECO:0007669"/>
    <property type="project" value="TreeGrafter"/>
</dbReference>
<reference evidence="4 5" key="1">
    <citation type="submission" date="2018-08" db="EMBL/GenBank/DDBJ databases">
        <authorList>
            <person name="Laetsch R D."/>
            <person name="Stevens L."/>
            <person name="Kumar S."/>
            <person name="Blaxter L. M."/>
        </authorList>
    </citation>
    <scope>NUCLEOTIDE SEQUENCE [LARGE SCALE GENOMIC DNA]</scope>
</reference>
<keyword evidence="5" id="KW-1185">Reference proteome</keyword>
<dbReference type="GO" id="GO:0051310">
    <property type="term" value="P:metaphase chromosome alignment"/>
    <property type="evidence" value="ECO:0007669"/>
    <property type="project" value="TreeGrafter"/>
</dbReference>
<dbReference type="Proteomes" id="UP000276991">
    <property type="component" value="Unassembled WGS sequence"/>
</dbReference>
<proteinExistence type="predicted"/>
<dbReference type="OrthoDB" id="5862951at2759"/>
<dbReference type="Gene3D" id="6.10.250.2990">
    <property type="match status" value="1"/>
</dbReference>
<dbReference type="GO" id="GO:0000776">
    <property type="term" value="C:kinetochore"/>
    <property type="evidence" value="ECO:0007669"/>
    <property type="project" value="TreeGrafter"/>
</dbReference>
<dbReference type="STRING" id="6277.A0A498SRW9"/>
<evidence type="ECO:0000313" key="5">
    <source>
        <dbReference type="Proteomes" id="UP000276991"/>
    </source>
</evidence>
<dbReference type="PANTHER" id="PTHR13142:SF1">
    <property type="entry name" value="INNER CENTROMERE PROTEIN"/>
    <property type="match status" value="1"/>
</dbReference>
<comment type="subcellular location">
    <subcellularLocation>
        <location evidence="1">Cytoplasm</location>
    </subcellularLocation>
</comment>
<protein>
    <submittedName>
        <fullName evidence="4">Uncharacterized protein</fullName>
    </submittedName>
</protein>
<feature type="compositionally biased region" description="Basic and acidic residues" evidence="3">
    <location>
        <begin position="283"/>
        <end position="311"/>
    </location>
</feature>
<dbReference type="GO" id="GO:0005634">
    <property type="term" value="C:nucleus"/>
    <property type="evidence" value="ECO:0007669"/>
    <property type="project" value="TreeGrafter"/>
</dbReference>
<dbReference type="GO" id="GO:1990385">
    <property type="term" value="C:meiotic spindle midzone"/>
    <property type="evidence" value="ECO:0007669"/>
    <property type="project" value="TreeGrafter"/>
</dbReference>
<feature type="region of interest" description="Disordered" evidence="3">
    <location>
        <begin position="282"/>
        <end position="311"/>
    </location>
</feature>
<dbReference type="PANTHER" id="PTHR13142">
    <property type="entry name" value="INNER CENTROMERE PROTEIN"/>
    <property type="match status" value="1"/>
</dbReference>
<dbReference type="GO" id="GO:0005737">
    <property type="term" value="C:cytoplasm"/>
    <property type="evidence" value="ECO:0007669"/>
    <property type="project" value="UniProtKB-SubCell"/>
</dbReference>
<evidence type="ECO:0000313" key="4">
    <source>
        <dbReference type="EMBL" id="VBB34574.1"/>
    </source>
</evidence>
<accession>A0A498SRW9</accession>